<reference evidence="2" key="1">
    <citation type="submission" date="2020-09" db="EMBL/GenBank/DDBJ databases">
        <title>Taishania pollutisoli gen. nov., sp. nov., Isolated from Tetrabromobisphenol A-Contaminated Soil.</title>
        <authorList>
            <person name="Chen Q."/>
        </authorList>
    </citation>
    <scope>NUCLEOTIDE SEQUENCE</scope>
    <source>
        <strain evidence="2">CZZ-1</strain>
    </source>
</reference>
<dbReference type="NCBIfam" id="TIGR02532">
    <property type="entry name" value="IV_pilin_GFxxxE"/>
    <property type="match status" value="1"/>
</dbReference>
<protein>
    <submittedName>
        <fullName evidence="2">Prepilin-type N-terminal cleavage/methylation domain-containing protein</fullName>
    </submittedName>
</protein>
<comment type="caution">
    <text evidence="2">The sequence shown here is derived from an EMBL/GenBank/DDBJ whole genome shotgun (WGS) entry which is preliminary data.</text>
</comment>
<keyword evidence="1" id="KW-0812">Transmembrane</keyword>
<dbReference type="AlphaFoldDB" id="A0A8J6PB51"/>
<accession>A0A8J6PB51</accession>
<proteinExistence type="predicted"/>
<sequence length="170" mass="20102">MGKREKISVQAFTILEVTIVVAILSVLITIITGALNRFNEQLKVNTDIQAELNNWMLVRSNFWTEYHQSDSVGYAEEQLFFYQPHRTVCYKSEEDRLMRKEIKPFNGQRTAADEWMEMNVDIASIREDTTDRKPRIILTFPLKGDDMELTFFKQQNKADYVNQYYEQLNE</sequence>
<gene>
    <name evidence="2" type="ORF">H9Y05_15100</name>
</gene>
<dbReference type="InterPro" id="IPR012902">
    <property type="entry name" value="N_methyl_site"/>
</dbReference>
<dbReference type="InterPro" id="IPR045584">
    <property type="entry name" value="Pilin-like"/>
</dbReference>
<evidence type="ECO:0000313" key="2">
    <source>
        <dbReference type="EMBL" id="MBC9813801.1"/>
    </source>
</evidence>
<dbReference type="SUPFAM" id="SSF54523">
    <property type="entry name" value="Pili subunits"/>
    <property type="match status" value="1"/>
</dbReference>
<dbReference type="RefSeq" id="WP_163492934.1">
    <property type="nucleotide sequence ID" value="NZ_JACVEL010000016.1"/>
</dbReference>
<keyword evidence="1" id="KW-0472">Membrane</keyword>
<feature type="transmembrane region" description="Helical" evidence="1">
    <location>
        <begin position="12"/>
        <end position="35"/>
    </location>
</feature>
<name>A0A8J6PB51_9FLAO</name>
<keyword evidence="3" id="KW-1185">Reference proteome</keyword>
<evidence type="ECO:0000313" key="3">
    <source>
        <dbReference type="Proteomes" id="UP000652681"/>
    </source>
</evidence>
<organism evidence="2 3">
    <name type="scientific">Taishania pollutisoli</name>
    <dbReference type="NCBI Taxonomy" id="2766479"/>
    <lineage>
        <taxon>Bacteria</taxon>
        <taxon>Pseudomonadati</taxon>
        <taxon>Bacteroidota</taxon>
        <taxon>Flavobacteriia</taxon>
        <taxon>Flavobacteriales</taxon>
        <taxon>Crocinitomicaceae</taxon>
        <taxon>Taishania</taxon>
    </lineage>
</organism>
<dbReference type="Proteomes" id="UP000652681">
    <property type="component" value="Unassembled WGS sequence"/>
</dbReference>
<keyword evidence="1" id="KW-1133">Transmembrane helix</keyword>
<dbReference type="EMBL" id="JACVEL010000016">
    <property type="protein sequence ID" value="MBC9813801.1"/>
    <property type="molecule type" value="Genomic_DNA"/>
</dbReference>
<evidence type="ECO:0000256" key="1">
    <source>
        <dbReference type="SAM" id="Phobius"/>
    </source>
</evidence>